<organism evidence="2 3">
    <name type="scientific">Zizania palustris</name>
    <name type="common">Northern wild rice</name>
    <dbReference type="NCBI Taxonomy" id="103762"/>
    <lineage>
        <taxon>Eukaryota</taxon>
        <taxon>Viridiplantae</taxon>
        <taxon>Streptophyta</taxon>
        <taxon>Embryophyta</taxon>
        <taxon>Tracheophyta</taxon>
        <taxon>Spermatophyta</taxon>
        <taxon>Magnoliopsida</taxon>
        <taxon>Liliopsida</taxon>
        <taxon>Poales</taxon>
        <taxon>Poaceae</taxon>
        <taxon>BOP clade</taxon>
        <taxon>Oryzoideae</taxon>
        <taxon>Oryzeae</taxon>
        <taxon>Zizaniinae</taxon>
        <taxon>Zizania</taxon>
    </lineage>
</organism>
<evidence type="ECO:0000313" key="2">
    <source>
        <dbReference type="EMBL" id="KAG8069183.1"/>
    </source>
</evidence>
<evidence type="ECO:0000256" key="1">
    <source>
        <dbReference type="SAM" id="MobiDB-lite"/>
    </source>
</evidence>
<evidence type="ECO:0000313" key="3">
    <source>
        <dbReference type="Proteomes" id="UP000729402"/>
    </source>
</evidence>
<dbReference type="EMBL" id="JAAALK010000284">
    <property type="protein sequence ID" value="KAG8069183.1"/>
    <property type="molecule type" value="Genomic_DNA"/>
</dbReference>
<dbReference type="AlphaFoldDB" id="A0A8J5W154"/>
<feature type="region of interest" description="Disordered" evidence="1">
    <location>
        <begin position="31"/>
        <end position="56"/>
    </location>
</feature>
<reference evidence="2" key="1">
    <citation type="journal article" date="2021" name="bioRxiv">
        <title>Whole Genome Assembly and Annotation of Northern Wild Rice, Zizania palustris L., Supports a Whole Genome Duplication in the Zizania Genus.</title>
        <authorList>
            <person name="Haas M."/>
            <person name="Kono T."/>
            <person name="Macchietto M."/>
            <person name="Millas R."/>
            <person name="McGilp L."/>
            <person name="Shao M."/>
            <person name="Duquette J."/>
            <person name="Hirsch C.N."/>
            <person name="Kimball J."/>
        </authorList>
    </citation>
    <scope>NUCLEOTIDE SEQUENCE</scope>
    <source>
        <tissue evidence="2">Fresh leaf tissue</tissue>
    </source>
</reference>
<proteinExistence type="predicted"/>
<accession>A0A8J5W154</accession>
<comment type="caution">
    <text evidence="2">The sequence shown here is derived from an EMBL/GenBank/DDBJ whole genome shotgun (WGS) entry which is preliminary data.</text>
</comment>
<dbReference type="Proteomes" id="UP000729402">
    <property type="component" value="Unassembled WGS sequence"/>
</dbReference>
<protein>
    <submittedName>
        <fullName evidence="2">Uncharacterized protein</fullName>
    </submittedName>
</protein>
<keyword evidence="3" id="KW-1185">Reference proteome</keyword>
<reference evidence="2" key="2">
    <citation type="submission" date="2021-02" db="EMBL/GenBank/DDBJ databases">
        <authorList>
            <person name="Kimball J.A."/>
            <person name="Haas M.W."/>
            <person name="Macchietto M."/>
            <person name="Kono T."/>
            <person name="Duquette J."/>
            <person name="Shao M."/>
        </authorList>
    </citation>
    <scope>NUCLEOTIDE SEQUENCE</scope>
    <source>
        <tissue evidence="2">Fresh leaf tissue</tissue>
    </source>
</reference>
<name>A0A8J5W154_ZIZPA</name>
<feature type="compositionally biased region" description="Basic and acidic residues" evidence="1">
    <location>
        <begin position="41"/>
        <end position="56"/>
    </location>
</feature>
<gene>
    <name evidence="2" type="ORF">GUJ93_ZPchr0005g15171</name>
</gene>
<sequence length="69" mass="6940">MGLEAEPCEAGRIGAWGLGAVGGAMRAVEGLGGGDRRRSHVRPDAKGHGDSRTKAEPCKVGVEGLEVGG</sequence>